<dbReference type="SUPFAM" id="SSF53067">
    <property type="entry name" value="Actin-like ATPase domain"/>
    <property type="match status" value="2"/>
</dbReference>
<evidence type="ECO:0000313" key="4">
    <source>
        <dbReference type="Proteomes" id="UP001595279"/>
    </source>
</evidence>
<dbReference type="Proteomes" id="UP001595279">
    <property type="component" value="Unassembled WGS sequence"/>
</dbReference>
<proteinExistence type="predicted"/>
<dbReference type="InterPro" id="IPR040607">
    <property type="entry name" value="ALP_N"/>
</dbReference>
<organism evidence="3 4">
    <name type="scientific">Virgibacillus xinjiangensis</name>
    <dbReference type="NCBI Taxonomy" id="393090"/>
    <lineage>
        <taxon>Bacteria</taxon>
        <taxon>Bacillati</taxon>
        <taxon>Bacillota</taxon>
        <taxon>Bacilli</taxon>
        <taxon>Bacillales</taxon>
        <taxon>Bacillaceae</taxon>
        <taxon>Virgibacillus</taxon>
    </lineage>
</organism>
<reference evidence="4" key="1">
    <citation type="journal article" date="2019" name="Int. J. Syst. Evol. Microbiol.">
        <title>The Global Catalogue of Microorganisms (GCM) 10K type strain sequencing project: providing services to taxonomists for standard genome sequencing and annotation.</title>
        <authorList>
            <consortium name="The Broad Institute Genomics Platform"/>
            <consortium name="The Broad Institute Genome Sequencing Center for Infectious Disease"/>
            <person name="Wu L."/>
            <person name="Ma J."/>
        </authorList>
    </citation>
    <scope>NUCLEOTIDE SEQUENCE [LARGE SCALE GENOMIC DNA]</scope>
    <source>
        <strain evidence="4">KCTC 13128</strain>
    </source>
</reference>
<sequence length="350" mass="39101">MEQVAVDLGYGYVKAISSSGRRIVFPSLVGKGFNRSITSVLGETPDDIQNIHLEYQEEAYFVGELAKESRSASRIFERERFSHIYTQILLNAAIQMVTEDDMVQVSTGLPLDFYQSQAKEFRQSILGIQPVTRWKSGPLAGREKRININQAMIFPQGASAIFSALMNHEGKYVYPQLMEEGNMIALIDIGFRTTDYVVVEMQKNGSFVPKAKLSGTVDEGVINLHRDIRQVFKTTTGGADLSESNISRVLKNEFLPYKGKRIEFSEAIQNSKQSIAANIADRLKGVWAEESDLFDAVFLAGGGGELFEAFIQPHFDHRLEKVLENQFANAIGYLRLGKALSQQQPAKKMG</sequence>
<feature type="domain" description="Actin-like protein N-terminal" evidence="1">
    <location>
        <begin position="5"/>
        <end position="158"/>
    </location>
</feature>
<evidence type="ECO:0000259" key="1">
    <source>
        <dbReference type="Pfam" id="PF17989"/>
    </source>
</evidence>
<dbReference type="Gene3D" id="3.30.420.40">
    <property type="match status" value="2"/>
</dbReference>
<protein>
    <recommendedName>
        <fullName evidence="5">Actin-like protein N-terminal domain-containing protein</fullName>
    </recommendedName>
</protein>
<name>A0ABV7CZN3_9BACI</name>
<accession>A0ABV7CZN3</accession>
<dbReference type="EMBL" id="JBHRSA010000056">
    <property type="protein sequence ID" value="MFC3041620.1"/>
    <property type="molecule type" value="Genomic_DNA"/>
</dbReference>
<dbReference type="CDD" id="cd24025">
    <property type="entry name" value="ASKHA_NBD_ParM_pCBH-like"/>
    <property type="match status" value="1"/>
</dbReference>
<evidence type="ECO:0000313" key="3">
    <source>
        <dbReference type="EMBL" id="MFC3041620.1"/>
    </source>
</evidence>
<feature type="domain" description="Actin homologue MreB-like C-terminal" evidence="2">
    <location>
        <begin position="186"/>
        <end position="309"/>
    </location>
</feature>
<dbReference type="Pfam" id="PF21522">
    <property type="entry name" value="MreB-like_C"/>
    <property type="match status" value="1"/>
</dbReference>
<gene>
    <name evidence="3" type="ORF">ACFOGI_15340</name>
</gene>
<evidence type="ECO:0000259" key="2">
    <source>
        <dbReference type="Pfam" id="PF21522"/>
    </source>
</evidence>
<dbReference type="InterPro" id="IPR043129">
    <property type="entry name" value="ATPase_NBD"/>
</dbReference>
<dbReference type="RefSeq" id="WP_390274436.1">
    <property type="nucleotide sequence ID" value="NZ_JBHRSA010000056.1"/>
</dbReference>
<dbReference type="Pfam" id="PF17989">
    <property type="entry name" value="ALP_N"/>
    <property type="match status" value="1"/>
</dbReference>
<keyword evidence="4" id="KW-1185">Reference proteome</keyword>
<comment type="caution">
    <text evidence="3">The sequence shown here is derived from an EMBL/GenBank/DDBJ whole genome shotgun (WGS) entry which is preliminary data.</text>
</comment>
<evidence type="ECO:0008006" key="5">
    <source>
        <dbReference type="Google" id="ProtNLM"/>
    </source>
</evidence>
<dbReference type="InterPro" id="IPR049067">
    <property type="entry name" value="MreB-like_C"/>
</dbReference>